<dbReference type="Proteomes" id="UP000035009">
    <property type="component" value="Unassembled WGS sequence"/>
</dbReference>
<evidence type="ECO:0000256" key="1">
    <source>
        <dbReference type="ARBA" id="ARBA00000085"/>
    </source>
</evidence>
<evidence type="ECO:0000256" key="6">
    <source>
        <dbReference type="ARBA" id="ARBA00022692"/>
    </source>
</evidence>
<dbReference type="SUPFAM" id="SSF47384">
    <property type="entry name" value="Homodimeric domain of signal transducing histidine kinase"/>
    <property type="match status" value="1"/>
</dbReference>
<proteinExistence type="predicted"/>
<dbReference type="InterPro" id="IPR004358">
    <property type="entry name" value="Sig_transdc_His_kin-like_C"/>
</dbReference>
<sequence>MIARLLPSLRARVLLGTVLVVLVTALGAGGATALSARSWAYQDAQDAALATFTDEMAALRDNPMDVPADVIVTVGGEVIADPRATADLVPTDLRANVDRNPTLFRFERLSSERIAIGYQPGGDFPTRSYFVVRPLLDVSERLNHLMTILAAAVAGSVVLGIALGAFVVRSVVRPLKNVESAAKRIAAGDDGVRMPPTDVRELQDVTASLNDMLDEQDAALTVLKEEEQRAQRFVADVSHELRSPLAAMVPAAEVLQEELADDPGYAGRAASLVSREVTAMAALVEDLLEMTRRDAGLADISVETVDVLRVLTDALDRRGWSDVEIRGSTISVSTDPRRLVAVVTNLVGNAVRHGASPVSVHISHRPGVLTVAVVDRGPGVPAEHVSRIFERLYKASDARTRTGGAGLGLAIARENAQLLGGDVRYLRTDVEGSPATVFVAEVADSQTRPPTTRPPHSRSTGGT</sequence>
<dbReference type="PANTHER" id="PTHR45436:SF5">
    <property type="entry name" value="SENSOR HISTIDINE KINASE TRCS"/>
    <property type="match status" value="1"/>
</dbReference>
<dbReference type="AlphaFoldDB" id="M3UWL8"/>
<evidence type="ECO:0000256" key="5">
    <source>
        <dbReference type="ARBA" id="ARBA00022679"/>
    </source>
</evidence>
<feature type="domain" description="Histidine kinase" evidence="13">
    <location>
        <begin position="236"/>
        <end position="443"/>
    </location>
</feature>
<dbReference type="SUPFAM" id="SSF158472">
    <property type="entry name" value="HAMP domain-like"/>
    <property type="match status" value="1"/>
</dbReference>
<keyword evidence="7 15" id="KW-0418">Kinase</keyword>
<dbReference type="CDD" id="cd06225">
    <property type="entry name" value="HAMP"/>
    <property type="match status" value="1"/>
</dbReference>
<dbReference type="PRINTS" id="PR00344">
    <property type="entry name" value="BCTRLSENSOR"/>
</dbReference>
<dbReference type="InterPro" id="IPR003661">
    <property type="entry name" value="HisK_dim/P_dom"/>
</dbReference>
<dbReference type="InterPro" id="IPR036890">
    <property type="entry name" value="HATPase_C_sf"/>
</dbReference>
<evidence type="ECO:0000256" key="10">
    <source>
        <dbReference type="ARBA" id="ARBA00023136"/>
    </source>
</evidence>
<dbReference type="Pfam" id="PF00672">
    <property type="entry name" value="HAMP"/>
    <property type="match status" value="1"/>
</dbReference>
<keyword evidence="9" id="KW-0902">Two-component regulatory system</keyword>
<dbReference type="GO" id="GO:0000155">
    <property type="term" value="F:phosphorelay sensor kinase activity"/>
    <property type="evidence" value="ECO:0007669"/>
    <property type="project" value="InterPro"/>
</dbReference>
<dbReference type="PROSITE" id="PS50885">
    <property type="entry name" value="HAMP"/>
    <property type="match status" value="1"/>
</dbReference>
<comment type="catalytic activity">
    <reaction evidence="1">
        <text>ATP + protein L-histidine = ADP + protein N-phospho-L-histidine.</text>
        <dbReference type="EC" id="2.7.13.3"/>
    </reaction>
</comment>
<feature type="region of interest" description="Disordered" evidence="11">
    <location>
        <begin position="443"/>
        <end position="463"/>
    </location>
</feature>
<keyword evidence="5" id="KW-0808">Transferase</keyword>
<dbReference type="EMBL" id="BAOP01000014">
    <property type="protein sequence ID" value="GAC80047.1"/>
    <property type="molecule type" value="Genomic_DNA"/>
</dbReference>
<comment type="caution">
    <text evidence="15">The sequence shown here is derived from an EMBL/GenBank/DDBJ whole genome shotgun (WGS) entry which is preliminary data.</text>
</comment>
<gene>
    <name evidence="15" type="ORF">GM1_014_00400</name>
</gene>
<organism evidence="15 16">
    <name type="scientific">Gordonia malaquae NBRC 108250</name>
    <dbReference type="NCBI Taxonomy" id="1223542"/>
    <lineage>
        <taxon>Bacteria</taxon>
        <taxon>Bacillati</taxon>
        <taxon>Actinomycetota</taxon>
        <taxon>Actinomycetes</taxon>
        <taxon>Mycobacteriales</taxon>
        <taxon>Gordoniaceae</taxon>
        <taxon>Gordonia</taxon>
    </lineage>
</organism>
<accession>M3UWL8</accession>
<dbReference type="Pfam" id="PF00512">
    <property type="entry name" value="HisKA"/>
    <property type="match status" value="1"/>
</dbReference>
<feature type="domain" description="HAMP" evidence="14">
    <location>
        <begin position="169"/>
        <end position="221"/>
    </location>
</feature>
<dbReference type="PANTHER" id="PTHR45436">
    <property type="entry name" value="SENSOR HISTIDINE KINASE YKOH"/>
    <property type="match status" value="1"/>
</dbReference>
<name>M3UWL8_GORML</name>
<dbReference type="Pfam" id="PF02518">
    <property type="entry name" value="HATPase_c"/>
    <property type="match status" value="1"/>
</dbReference>
<dbReference type="SMART" id="SM00387">
    <property type="entry name" value="HATPase_c"/>
    <property type="match status" value="1"/>
</dbReference>
<dbReference type="OrthoDB" id="5242752at2"/>
<comment type="subcellular location">
    <subcellularLocation>
        <location evidence="2">Cell membrane</location>
    </subcellularLocation>
</comment>
<dbReference type="GO" id="GO:0005886">
    <property type="term" value="C:plasma membrane"/>
    <property type="evidence" value="ECO:0007669"/>
    <property type="project" value="UniProtKB-SubCell"/>
</dbReference>
<feature type="transmembrane region" description="Helical" evidence="12">
    <location>
        <begin position="145"/>
        <end position="168"/>
    </location>
</feature>
<evidence type="ECO:0000259" key="13">
    <source>
        <dbReference type="PROSITE" id="PS50109"/>
    </source>
</evidence>
<keyword evidence="16" id="KW-1185">Reference proteome</keyword>
<reference evidence="15 16" key="1">
    <citation type="submission" date="2013-02" db="EMBL/GenBank/DDBJ databases">
        <title>Whole genome shotgun sequence of Gordonia malaquae NBRC 108250.</title>
        <authorList>
            <person name="Yoshida I."/>
            <person name="Hosoyama A."/>
            <person name="Tsuchikane K."/>
            <person name="Ando Y."/>
            <person name="Baba S."/>
            <person name="Ohji S."/>
            <person name="Hamada M."/>
            <person name="Tamura T."/>
            <person name="Yamazoe A."/>
            <person name="Yamazaki S."/>
            <person name="Fujita N."/>
        </authorList>
    </citation>
    <scope>NUCLEOTIDE SEQUENCE [LARGE SCALE GENOMIC DNA]</scope>
    <source>
        <strain evidence="15 16">NBRC 108250</strain>
    </source>
</reference>
<dbReference type="InterPro" id="IPR005467">
    <property type="entry name" value="His_kinase_dom"/>
</dbReference>
<keyword evidence="6 12" id="KW-0812">Transmembrane</keyword>
<evidence type="ECO:0000313" key="16">
    <source>
        <dbReference type="Proteomes" id="UP000035009"/>
    </source>
</evidence>
<evidence type="ECO:0000256" key="11">
    <source>
        <dbReference type="SAM" id="MobiDB-lite"/>
    </source>
</evidence>
<keyword evidence="4" id="KW-0597">Phosphoprotein</keyword>
<evidence type="ECO:0000256" key="3">
    <source>
        <dbReference type="ARBA" id="ARBA00012438"/>
    </source>
</evidence>
<dbReference type="Gene3D" id="3.30.565.10">
    <property type="entry name" value="Histidine kinase-like ATPase, C-terminal domain"/>
    <property type="match status" value="1"/>
</dbReference>
<keyword evidence="10 12" id="KW-0472">Membrane</keyword>
<dbReference type="EC" id="2.7.13.3" evidence="3"/>
<dbReference type="SMART" id="SM00388">
    <property type="entry name" value="HisKA"/>
    <property type="match status" value="1"/>
</dbReference>
<dbReference type="InterPro" id="IPR003660">
    <property type="entry name" value="HAMP_dom"/>
</dbReference>
<evidence type="ECO:0000256" key="4">
    <source>
        <dbReference type="ARBA" id="ARBA00022553"/>
    </source>
</evidence>
<dbReference type="Gene3D" id="6.10.340.10">
    <property type="match status" value="1"/>
</dbReference>
<keyword evidence="8 12" id="KW-1133">Transmembrane helix</keyword>
<evidence type="ECO:0000256" key="12">
    <source>
        <dbReference type="SAM" id="Phobius"/>
    </source>
</evidence>
<dbReference type="PROSITE" id="PS50109">
    <property type="entry name" value="HIS_KIN"/>
    <property type="match status" value="1"/>
</dbReference>
<dbReference type="eggNOG" id="COG5002">
    <property type="taxonomic scope" value="Bacteria"/>
</dbReference>
<dbReference type="CDD" id="cd00082">
    <property type="entry name" value="HisKA"/>
    <property type="match status" value="1"/>
</dbReference>
<dbReference type="InterPro" id="IPR003594">
    <property type="entry name" value="HATPase_dom"/>
</dbReference>
<evidence type="ECO:0000256" key="8">
    <source>
        <dbReference type="ARBA" id="ARBA00022989"/>
    </source>
</evidence>
<dbReference type="Gene3D" id="1.10.287.130">
    <property type="match status" value="1"/>
</dbReference>
<dbReference type="CDD" id="cd00075">
    <property type="entry name" value="HATPase"/>
    <property type="match status" value="1"/>
</dbReference>
<evidence type="ECO:0000256" key="2">
    <source>
        <dbReference type="ARBA" id="ARBA00004236"/>
    </source>
</evidence>
<evidence type="ECO:0000256" key="7">
    <source>
        <dbReference type="ARBA" id="ARBA00022777"/>
    </source>
</evidence>
<protein>
    <recommendedName>
        <fullName evidence="3">histidine kinase</fullName>
        <ecNumber evidence="3">2.7.13.3</ecNumber>
    </recommendedName>
</protein>
<evidence type="ECO:0000259" key="14">
    <source>
        <dbReference type="PROSITE" id="PS50885"/>
    </source>
</evidence>
<dbReference type="SUPFAM" id="SSF55874">
    <property type="entry name" value="ATPase domain of HSP90 chaperone/DNA topoisomerase II/histidine kinase"/>
    <property type="match status" value="1"/>
</dbReference>
<dbReference type="InterPro" id="IPR050428">
    <property type="entry name" value="TCS_sensor_his_kinase"/>
</dbReference>
<dbReference type="SMART" id="SM00304">
    <property type="entry name" value="HAMP"/>
    <property type="match status" value="1"/>
</dbReference>
<evidence type="ECO:0000256" key="9">
    <source>
        <dbReference type="ARBA" id="ARBA00023012"/>
    </source>
</evidence>
<evidence type="ECO:0000313" key="15">
    <source>
        <dbReference type="EMBL" id="GAC80047.1"/>
    </source>
</evidence>
<dbReference type="InterPro" id="IPR036097">
    <property type="entry name" value="HisK_dim/P_sf"/>
</dbReference>
<dbReference type="RefSeq" id="WP_008378801.1">
    <property type="nucleotide sequence ID" value="NZ_BAOP01000014.1"/>
</dbReference>
<dbReference type="STRING" id="410332.SAMN04488550_1673"/>